<feature type="compositionally biased region" description="Basic and acidic residues" evidence="1">
    <location>
        <begin position="158"/>
        <end position="175"/>
    </location>
</feature>
<feature type="compositionally biased region" description="Polar residues" evidence="1">
    <location>
        <begin position="82"/>
        <end position="99"/>
    </location>
</feature>
<comment type="caution">
    <text evidence="2">The sequence shown here is derived from an EMBL/GenBank/DDBJ whole genome shotgun (WGS) entry which is preliminary data.</text>
</comment>
<reference evidence="2" key="1">
    <citation type="submission" date="2019-08" db="EMBL/GenBank/DDBJ databases">
        <authorList>
            <person name="Kucharzyk K."/>
            <person name="Murdoch R.W."/>
            <person name="Higgins S."/>
            <person name="Loffler F."/>
        </authorList>
    </citation>
    <scope>NUCLEOTIDE SEQUENCE</scope>
</reference>
<dbReference type="AlphaFoldDB" id="A0A645BTB7"/>
<proteinExistence type="predicted"/>
<dbReference type="EMBL" id="VSSQ01021111">
    <property type="protein sequence ID" value="MPM66483.1"/>
    <property type="molecule type" value="Genomic_DNA"/>
</dbReference>
<evidence type="ECO:0000313" key="2">
    <source>
        <dbReference type="EMBL" id="MPM66483.1"/>
    </source>
</evidence>
<accession>A0A645BTB7</accession>
<organism evidence="2">
    <name type="scientific">bioreactor metagenome</name>
    <dbReference type="NCBI Taxonomy" id="1076179"/>
    <lineage>
        <taxon>unclassified sequences</taxon>
        <taxon>metagenomes</taxon>
        <taxon>ecological metagenomes</taxon>
    </lineage>
</organism>
<name>A0A645BTB7_9ZZZZ</name>
<feature type="region of interest" description="Disordered" evidence="1">
    <location>
        <begin position="69"/>
        <end position="102"/>
    </location>
</feature>
<sequence length="268" mass="29138">MQIVLERLVVPTEQGLAGNGPDHGDSLEGEKQRGEYGCELLFDGMVPAFFLSIQLLGVGENQKEIEYIGDDGKQENGGIRTTVENQKSGDQGRDSSSPLRPSPGMSVVVGLLVLPPLDAQVVKDHRLVGSGTEGIAKGIGNHGHEQYHILVGKKKKKESGDIGQKGERHGDASSHTVCKDARGNLGDIYQDLPNCVQRPNLQIAESLVQEDKHHEGLIEPKVLQKPIGTKLCVLHIFGKCSRRHVLVLPHLTASIVLTDAVFQWKYGQ</sequence>
<gene>
    <name evidence="2" type="ORF">SDC9_113390</name>
</gene>
<evidence type="ECO:0000256" key="1">
    <source>
        <dbReference type="SAM" id="MobiDB-lite"/>
    </source>
</evidence>
<feature type="region of interest" description="Disordered" evidence="1">
    <location>
        <begin position="151"/>
        <end position="175"/>
    </location>
</feature>
<protein>
    <submittedName>
        <fullName evidence="2">Uncharacterized protein</fullName>
    </submittedName>
</protein>